<reference evidence="2 3" key="1">
    <citation type="submission" date="2016-06" db="EMBL/GenBank/DDBJ databases">
        <title>Evolution of pathogenesis and genome organization in the Tremellales.</title>
        <authorList>
            <person name="Cuomo C."/>
            <person name="Litvintseva A."/>
            <person name="Heitman J."/>
            <person name="Chen Y."/>
            <person name="Sun S."/>
            <person name="Springer D."/>
            <person name="Dromer F."/>
            <person name="Young S."/>
            <person name="Zeng Q."/>
            <person name="Chapman S."/>
            <person name="Gujja S."/>
            <person name="Saif S."/>
            <person name="Birren B."/>
        </authorList>
    </citation>
    <scope>NUCLEOTIDE SEQUENCE [LARGE SCALE GENOMIC DNA]</scope>
    <source>
        <strain evidence="2 3">ATCC 28783</strain>
    </source>
</reference>
<organism evidence="2 3">
    <name type="scientific">Tremella mesenterica</name>
    <name type="common">Jelly fungus</name>
    <dbReference type="NCBI Taxonomy" id="5217"/>
    <lineage>
        <taxon>Eukaryota</taxon>
        <taxon>Fungi</taxon>
        <taxon>Dikarya</taxon>
        <taxon>Basidiomycota</taxon>
        <taxon>Agaricomycotina</taxon>
        <taxon>Tremellomycetes</taxon>
        <taxon>Tremellales</taxon>
        <taxon>Tremellaceae</taxon>
        <taxon>Tremella</taxon>
    </lineage>
</organism>
<dbReference type="SUPFAM" id="SSF51197">
    <property type="entry name" value="Clavaminate synthase-like"/>
    <property type="match status" value="1"/>
</dbReference>
<dbReference type="InterPro" id="IPR037151">
    <property type="entry name" value="AlkB-like_sf"/>
</dbReference>
<dbReference type="Gene3D" id="2.60.120.590">
    <property type="entry name" value="Alpha-ketoglutarate-dependent dioxygenase AlkB-like"/>
    <property type="match status" value="1"/>
</dbReference>
<dbReference type="PANTHER" id="PTHR21052:SF0">
    <property type="entry name" value="ALPHA-KETOGLUTARATE-DEPENDENT DIOXYGENASE ALKB HOMOLOG 7, MITOCHONDRIAL"/>
    <property type="match status" value="1"/>
</dbReference>
<dbReference type="InParanoid" id="A0A4Q1BIP8"/>
<sequence>MSPPPSSPSSLFSLPEIIPATRTTPPIPGLYIFPSLLSSEIAQTALAQIANDDIFIGGTRNQVMIFSRPGCIESLPSYILELLNHLDNLLRPLLLVEATETVLDQPLGRQAILNLYLPGQGISPHIDLPSRYADGILGVSLTGGSVMTFTPTEERMKDKTEHHVYLPPRSVYVLTGEARWEWLHGIIGRTEDLVEGENQRDETILRDVRVSVTFRWMKEGGQILYSIVTLKVDTHDGSVSLRGVGEPVDMIYPLWRSLNLKPLLFSSVTHLTIDFHKFHYRNCPSSLPVLPNLQELVLKPACMGAGVILCHAGASCRLIQHLQPHRLIIDGLRSTFEPLPHGLQYHDKPWAEAREVVLVLRAGSGGRPESQWSRIWSKNLEKLVIVYTTEYWMAHWKMGRRPKHVERARSSLCWKLARIRREIPMTCQMVVVGAGHASARAKVLDPRGEEEVQVQLSTNVHEMLRNSASSVDDLEEWGQGMKFLLVAEAEEGWRMQA</sequence>
<dbReference type="GO" id="GO:0006974">
    <property type="term" value="P:DNA damage response"/>
    <property type="evidence" value="ECO:0007669"/>
    <property type="project" value="InterPro"/>
</dbReference>
<evidence type="ECO:0000313" key="2">
    <source>
        <dbReference type="EMBL" id="RXK37510.1"/>
    </source>
</evidence>
<evidence type="ECO:0000313" key="3">
    <source>
        <dbReference type="Proteomes" id="UP000289152"/>
    </source>
</evidence>
<feature type="domain" description="Fe2OG dioxygenase" evidence="1">
    <location>
        <begin position="102"/>
        <end position="218"/>
    </location>
</feature>
<proteinExistence type="predicted"/>
<dbReference type="InterPro" id="IPR005123">
    <property type="entry name" value="Oxoglu/Fe-dep_dioxygenase_dom"/>
</dbReference>
<dbReference type="PROSITE" id="PS51471">
    <property type="entry name" value="FE2OG_OXY"/>
    <property type="match status" value="1"/>
</dbReference>
<dbReference type="InterPro" id="IPR027450">
    <property type="entry name" value="AlkB-like"/>
</dbReference>
<name>A0A4Q1BIP8_TREME</name>
<comment type="caution">
    <text evidence="2">The sequence shown here is derived from an EMBL/GenBank/DDBJ whole genome shotgun (WGS) entry which is preliminary data.</text>
</comment>
<dbReference type="GO" id="GO:0006631">
    <property type="term" value="P:fatty acid metabolic process"/>
    <property type="evidence" value="ECO:0007669"/>
    <property type="project" value="TreeGrafter"/>
</dbReference>
<dbReference type="EMBL" id="SDIL01000067">
    <property type="protein sequence ID" value="RXK37510.1"/>
    <property type="molecule type" value="Genomic_DNA"/>
</dbReference>
<dbReference type="GO" id="GO:0005759">
    <property type="term" value="C:mitochondrial matrix"/>
    <property type="evidence" value="ECO:0007669"/>
    <property type="project" value="TreeGrafter"/>
</dbReference>
<accession>A0A4Q1BIP8</accession>
<gene>
    <name evidence="2" type="ORF">M231_05231</name>
</gene>
<dbReference type="PANTHER" id="PTHR21052">
    <property type="entry name" value="SPERMATOGENESIS ASSOCIATED 11-RELATED"/>
    <property type="match status" value="1"/>
</dbReference>
<protein>
    <recommendedName>
        <fullName evidence="1">Fe2OG dioxygenase domain-containing protein</fullName>
    </recommendedName>
</protein>
<dbReference type="GO" id="GO:0016706">
    <property type="term" value="F:2-oxoglutarate-dependent dioxygenase activity"/>
    <property type="evidence" value="ECO:0007669"/>
    <property type="project" value="TreeGrafter"/>
</dbReference>
<dbReference type="Proteomes" id="UP000289152">
    <property type="component" value="Unassembled WGS sequence"/>
</dbReference>
<evidence type="ECO:0000259" key="1">
    <source>
        <dbReference type="PROSITE" id="PS51471"/>
    </source>
</evidence>
<dbReference type="InterPro" id="IPR032870">
    <property type="entry name" value="ALKBH7-like"/>
</dbReference>
<keyword evidence="3" id="KW-1185">Reference proteome</keyword>
<dbReference type="AlphaFoldDB" id="A0A4Q1BIP8"/>
<dbReference type="VEuPathDB" id="FungiDB:TREMEDRAFT_60241"/>
<dbReference type="Pfam" id="PF13532">
    <property type="entry name" value="2OG-FeII_Oxy_2"/>
    <property type="match status" value="1"/>
</dbReference>
<dbReference type="OrthoDB" id="412814at2759"/>